<organism evidence="1 2">
    <name type="scientific">Pontibacter qinzhouensis</name>
    <dbReference type="NCBI Taxonomy" id="2603253"/>
    <lineage>
        <taxon>Bacteria</taxon>
        <taxon>Pseudomonadati</taxon>
        <taxon>Bacteroidota</taxon>
        <taxon>Cytophagia</taxon>
        <taxon>Cytophagales</taxon>
        <taxon>Hymenobacteraceae</taxon>
        <taxon>Pontibacter</taxon>
    </lineage>
</organism>
<dbReference type="RefSeq" id="WP_147919925.1">
    <property type="nucleotide sequence ID" value="NZ_VRTY01000003.1"/>
</dbReference>
<evidence type="ECO:0000313" key="1">
    <source>
        <dbReference type="EMBL" id="TXK52353.1"/>
    </source>
</evidence>
<dbReference type="EMBL" id="VRTY01000003">
    <property type="protein sequence ID" value="TXK52353.1"/>
    <property type="molecule type" value="Genomic_DNA"/>
</dbReference>
<evidence type="ECO:0000313" key="2">
    <source>
        <dbReference type="Proteomes" id="UP000321926"/>
    </source>
</evidence>
<dbReference type="Proteomes" id="UP000321926">
    <property type="component" value="Unassembled WGS sequence"/>
</dbReference>
<name>A0A5C8KFM9_9BACT</name>
<gene>
    <name evidence="1" type="ORF">FVR03_01165</name>
</gene>
<proteinExistence type="predicted"/>
<protein>
    <submittedName>
        <fullName evidence="1">Uncharacterized protein</fullName>
    </submittedName>
</protein>
<keyword evidence="2" id="KW-1185">Reference proteome</keyword>
<reference evidence="1 2" key="1">
    <citation type="submission" date="2019-08" db="EMBL/GenBank/DDBJ databases">
        <authorList>
            <person name="Shi S."/>
        </authorList>
    </citation>
    <scope>NUCLEOTIDE SEQUENCE [LARGE SCALE GENOMIC DNA]</scope>
    <source>
        <strain evidence="1 2">GY10130</strain>
    </source>
</reference>
<sequence length="70" mass="8295">MSSEPFYNPFSFLTDQEARILAEEEERTLPVYSDYSQPYQPGKYNSKKRRQYLGGERRMLLGEEQLKRAA</sequence>
<accession>A0A5C8KFM9</accession>
<comment type="caution">
    <text evidence="1">The sequence shown here is derived from an EMBL/GenBank/DDBJ whole genome shotgun (WGS) entry which is preliminary data.</text>
</comment>
<dbReference type="AlphaFoldDB" id="A0A5C8KFM9"/>